<gene>
    <name evidence="2" type="ORF">ASPACDRAFT_53243</name>
</gene>
<dbReference type="OrthoDB" id="202415at2759"/>
<keyword evidence="3" id="KW-1185">Reference proteome</keyword>
<dbReference type="VEuPathDB" id="FungiDB:ASPACDRAFT_53243"/>
<dbReference type="GeneID" id="30976531"/>
<dbReference type="PANTHER" id="PTHR12203:SF118">
    <property type="entry name" value="BETA-1,2-XYLOSYLTRANSFERASE 1"/>
    <property type="match status" value="1"/>
</dbReference>
<keyword evidence="2" id="KW-0808">Transferase</keyword>
<dbReference type="Pfam" id="PF05686">
    <property type="entry name" value="Glyco_transf_90"/>
    <property type="match status" value="1"/>
</dbReference>
<sequence length="311" mass="35876">MEHNVCLSPEPGKLHGFVASPGNFIYTHARAPILSYARMAPFHDILVPCPFYVNNPVAQDEKKTETEDSIPFHDKLKVVYWRGRSTGGHALRTTWRYGHRQRFVGFVHALQRAAEVFDVSRFFFGPSIRGWGERTTTTTTTTRGALRIAFDVQMGGFIQCDEEVCDEMERVLGHAHFEGQDAERQFRYLYDLDGNGMSGRFYHLLSQRAVVLKQTWFQEWHDERLLPWAHYIPVTMGMEELPSVVDFLINDPDGERISAEIAEAGSAWSRRVLRDIDMSVYVYRLLLEMAAIFKPLDPDEKVWETVTEQLL</sequence>
<dbReference type="InterPro" id="IPR006598">
    <property type="entry name" value="CAP10"/>
</dbReference>
<dbReference type="AlphaFoldDB" id="A0A1L9WQ42"/>
<protein>
    <submittedName>
        <fullName evidence="2">Glycosyltransferase family 90 protein</fullName>
    </submittedName>
</protein>
<dbReference type="OMA" id="TWATECA"/>
<name>A0A1L9WQ42_ASPA1</name>
<dbReference type="EMBL" id="KV878980">
    <property type="protein sequence ID" value="OJJ98296.1"/>
    <property type="molecule type" value="Genomic_DNA"/>
</dbReference>
<feature type="domain" description="Glycosyl transferase CAP10" evidence="1">
    <location>
        <begin position="17"/>
        <end position="294"/>
    </location>
</feature>
<dbReference type="SMART" id="SM00672">
    <property type="entry name" value="CAP10"/>
    <property type="match status" value="1"/>
</dbReference>
<proteinExistence type="predicted"/>
<dbReference type="RefSeq" id="XP_020054636.1">
    <property type="nucleotide sequence ID" value="XM_020202717.1"/>
</dbReference>
<dbReference type="PANTHER" id="PTHR12203">
    <property type="entry name" value="KDEL LYS-ASP-GLU-LEU CONTAINING - RELATED"/>
    <property type="match status" value="1"/>
</dbReference>
<evidence type="ECO:0000313" key="2">
    <source>
        <dbReference type="EMBL" id="OJJ98296.1"/>
    </source>
</evidence>
<accession>A0A1L9WQ42</accession>
<evidence type="ECO:0000313" key="3">
    <source>
        <dbReference type="Proteomes" id="UP000184546"/>
    </source>
</evidence>
<dbReference type="GO" id="GO:0016740">
    <property type="term" value="F:transferase activity"/>
    <property type="evidence" value="ECO:0007669"/>
    <property type="project" value="UniProtKB-KW"/>
</dbReference>
<dbReference type="InterPro" id="IPR051091">
    <property type="entry name" value="O-Glucosyltr/Glycosyltrsf_90"/>
</dbReference>
<reference evidence="3" key="1">
    <citation type="journal article" date="2017" name="Genome Biol.">
        <title>Comparative genomics reveals high biological diversity and specific adaptations in the industrially and medically important fungal genus Aspergillus.</title>
        <authorList>
            <person name="de Vries R.P."/>
            <person name="Riley R."/>
            <person name="Wiebenga A."/>
            <person name="Aguilar-Osorio G."/>
            <person name="Amillis S."/>
            <person name="Uchima C.A."/>
            <person name="Anderluh G."/>
            <person name="Asadollahi M."/>
            <person name="Askin M."/>
            <person name="Barry K."/>
            <person name="Battaglia E."/>
            <person name="Bayram O."/>
            <person name="Benocci T."/>
            <person name="Braus-Stromeyer S.A."/>
            <person name="Caldana C."/>
            <person name="Canovas D."/>
            <person name="Cerqueira G.C."/>
            <person name="Chen F."/>
            <person name="Chen W."/>
            <person name="Choi C."/>
            <person name="Clum A."/>
            <person name="Dos Santos R.A."/>
            <person name="Damasio A.R."/>
            <person name="Diallinas G."/>
            <person name="Emri T."/>
            <person name="Fekete E."/>
            <person name="Flipphi M."/>
            <person name="Freyberg S."/>
            <person name="Gallo A."/>
            <person name="Gournas C."/>
            <person name="Habgood R."/>
            <person name="Hainaut M."/>
            <person name="Harispe M.L."/>
            <person name="Henrissat B."/>
            <person name="Hilden K.S."/>
            <person name="Hope R."/>
            <person name="Hossain A."/>
            <person name="Karabika E."/>
            <person name="Karaffa L."/>
            <person name="Karanyi Z."/>
            <person name="Krasevec N."/>
            <person name="Kuo A."/>
            <person name="Kusch H."/>
            <person name="LaButti K."/>
            <person name="Lagendijk E.L."/>
            <person name="Lapidus A."/>
            <person name="Levasseur A."/>
            <person name="Lindquist E."/>
            <person name="Lipzen A."/>
            <person name="Logrieco A.F."/>
            <person name="MacCabe A."/>
            <person name="Maekelae M.R."/>
            <person name="Malavazi I."/>
            <person name="Melin P."/>
            <person name="Meyer V."/>
            <person name="Mielnichuk N."/>
            <person name="Miskei M."/>
            <person name="Molnar A.P."/>
            <person name="Mule G."/>
            <person name="Ngan C.Y."/>
            <person name="Orejas M."/>
            <person name="Orosz E."/>
            <person name="Ouedraogo J.P."/>
            <person name="Overkamp K.M."/>
            <person name="Park H.-S."/>
            <person name="Perrone G."/>
            <person name="Piumi F."/>
            <person name="Punt P.J."/>
            <person name="Ram A.F."/>
            <person name="Ramon A."/>
            <person name="Rauscher S."/>
            <person name="Record E."/>
            <person name="Riano-Pachon D.M."/>
            <person name="Robert V."/>
            <person name="Roehrig J."/>
            <person name="Ruller R."/>
            <person name="Salamov A."/>
            <person name="Salih N.S."/>
            <person name="Samson R.A."/>
            <person name="Sandor E."/>
            <person name="Sanguinetti M."/>
            <person name="Schuetze T."/>
            <person name="Sepcic K."/>
            <person name="Shelest E."/>
            <person name="Sherlock G."/>
            <person name="Sophianopoulou V."/>
            <person name="Squina F.M."/>
            <person name="Sun H."/>
            <person name="Susca A."/>
            <person name="Todd R.B."/>
            <person name="Tsang A."/>
            <person name="Unkles S.E."/>
            <person name="van de Wiele N."/>
            <person name="van Rossen-Uffink D."/>
            <person name="Oliveira J.V."/>
            <person name="Vesth T.C."/>
            <person name="Visser J."/>
            <person name="Yu J.-H."/>
            <person name="Zhou M."/>
            <person name="Andersen M.R."/>
            <person name="Archer D.B."/>
            <person name="Baker S.E."/>
            <person name="Benoit I."/>
            <person name="Brakhage A.A."/>
            <person name="Braus G.H."/>
            <person name="Fischer R."/>
            <person name="Frisvad J.C."/>
            <person name="Goldman G.H."/>
            <person name="Houbraken J."/>
            <person name="Oakley B."/>
            <person name="Pocsi I."/>
            <person name="Scazzocchio C."/>
            <person name="Seiboth B."/>
            <person name="vanKuyk P.A."/>
            <person name="Wortman J."/>
            <person name="Dyer P.S."/>
            <person name="Grigoriev I.V."/>
        </authorList>
    </citation>
    <scope>NUCLEOTIDE SEQUENCE [LARGE SCALE GENOMIC DNA]</scope>
    <source>
        <strain evidence="3">ATCC 16872 / CBS 172.66 / WB 5094</strain>
    </source>
</reference>
<organism evidence="2 3">
    <name type="scientific">Aspergillus aculeatus (strain ATCC 16872 / CBS 172.66 / WB 5094)</name>
    <dbReference type="NCBI Taxonomy" id="690307"/>
    <lineage>
        <taxon>Eukaryota</taxon>
        <taxon>Fungi</taxon>
        <taxon>Dikarya</taxon>
        <taxon>Ascomycota</taxon>
        <taxon>Pezizomycotina</taxon>
        <taxon>Eurotiomycetes</taxon>
        <taxon>Eurotiomycetidae</taxon>
        <taxon>Eurotiales</taxon>
        <taxon>Aspergillaceae</taxon>
        <taxon>Aspergillus</taxon>
        <taxon>Aspergillus subgen. Circumdati</taxon>
    </lineage>
</organism>
<evidence type="ECO:0000259" key="1">
    <source>
        <dbReference type="SMART" id="SM00672"/>
    </source>
</evidence>
<dbReference type="Proteomes" id="UP000184546">
    <property type="component" value="Unassembled WGS sequence"/>
</dbReference>